<reference evidence="3" key="1">
    <citation type="submission" date="2017-03" db="EMBL/GenBank/DDBJ databases">
        <title>Phytopthora megakarya and P. palmivora, two closely related causual agents of cacao black pod achieved similar genome size and gene model numbers by different mechanisms.</title>
        <authorList>
            <person name="Ali S."/>
            <person name="Shao J."/>
            <person name="Larry D.J."/>
            <person name="Kronmiller B."/>
            <person name="Shen D."/>
            <person name="Strem M.D."/>
            <person name="Melnick R.L."/>
            <person name="Guiltinan M.J."/>
            <person name="Tyler B.M."/>
            <person name="Meinhardt L.W."/>
            <person name="Bailey B.A."/>
        </authorList>
    </citation>
    <scope>NUCLEOTIDE SEQUENCE [LARGE SCALE GENOMIC DNA]</scope>
    <source>
        <strain evidence="3">zdho120</strain>
    </source>
</reference>
<protein>
    <submittedName>
        <fullName evidence="2">Uncharacterized protein</fullName>
    </submittedName>
</protein>
<accession>A0A225UKP7</accession>
<dbReference type="Proteomes" id="UP000198211">
    <property type="component" value="Unassembled WGS sequence"/>
</dbReference>
<evidence type="ECO:0000256" key="1">
    <source>
        <dbReference type="SAM" id="MobiDB-lite"/>
    </source>
</evidence>
<comment type="caution">
    <text evidence="2">The sequence shown here is derived from an EMBL/GenBank/DDBJ whole genome shotgun (WGS) entry which is preliminary data.</text>
</comment>
<feature type="region of interest" description="Disordered" evidence="1">
    <location>
        <begin position="19"/>
        <end position="42"/>
    </location>
</feature>
<dbReference type="EMBL" id="NBNE01015970">
    <property type="protein sequence ID" value="OWY93500.1"/>
    <property type="molecule type" value="Genomic_DNA"/>
</dbReference>
<evidence type="ECO:0000313" key="2">
    <source>
        <dbReference type="EMBL" id="OWY93500.1"/>
    </source>
</evidence>
<dbReference type="AlphaFoldDB" id="A0A225UKP7"/>
<name>A0A225UKP7_9STRA</name>
<proteinExistence type="predicted"/>
<dbReference type="OrthoDB" id="128069at2759"/>
<organism evidence="2 3">
    <name type="scientific">Phytophthora megakarya</name>
    <dbReference type="NCBI Taxonomy" id="4795"/>
    <lineage>
        <taxon>Eukaryota</taxon>
        <taxon>Sar</taxon>
        <taxon>Stramenopiles</taxon>
        <taxon>Oomycota</taxon>
        <taxon>Peronosporomycetes</taxon>
        <taxon>Peronosporales</taxon>
        <taxon>Peronosporaceae</taxon>
        <taxon>Phytophthora</taxon>
    </lineage>
</organism>
<gene>
    <name evidence="2" type="ORF">PHMEG_00037087</name>
</gene>
<keyword evidence="3" id="KW-1185">Reference proteome</keyword>
<sequence>MTLGRISLTTCGRTKHKLRSSIAFGPPQTQKRATAKSGPRKGGIIPESFIDYNKKLLCTHGWATKPRGDGQRSGQPPTQYWLWSHDVSYTVPISRFRYLANTYYEP</sequence>
<evidence type="ECO:0000313" key="3">
    <source>
        <dbReference type="Proteomes" id="UP000198211"/>
    </source>
</evidence>